<dbReference type="Proteomes" id="UP000332933">
    <property type="component" value="Unassembled WGS sequence"/>
</dbReference>
<organism evidence="2 3">
    <name type="scientific">Aphanomyces stellatus</name>
    <dbReference type="NCBI Taxonomy" id="120398"/>
    <lineage>
        <taxon>Eukaryota</taxon>
        <taxon>Sar</taxon>
        <taxon>Stramenopiles</taxon>
        <taxon>Oomycota</taxon>
        <taxon>Saprolegniomycetes</taxon>
        <taxon>Saprolegniales</taxon>
        <taxon>Verrucalvaceae</taxon>
        <taxon>Aphanomyces</taxon>
    </lineage>
</organism>
<reference evidence="2 3" key="1">
    <citation type="submission" date="2019-03" db="EMBL/GenBank/DDBJ databases">
        <authorList>
            <person name="Gaulin E."/>
            <person name="Dumas B."/>
        </authorList>
    </citation>
    <scope>NUCLEOTIDE SEQUENCE [LARGE SCALE GENOMIC DNA]</scope>
    <source>
        <strain evidence="2">CBS 568.67</strain>
    </source>
</reference>
<protein>
    <submittedName>
        <fullName evidence="2">Aste57867_4343 protein</fullName>
    </submittedName>
</protein>
<evidence type="ECO:0000313" key="3">
    <source>
        <dbReference type="Proteomes" id="UP000332933"/>
    </source>
</evidence>
<evidence type="ECO:0000313" key="1">
    <source>
        <dbReference type="EMBL" id="KAF0713406.1"/>
    </source>
</evidence>
<evidence type="ECO:0000313" key="2">
    <source>
        <dbReference type="EMBL" id="VFT81457.1"/>
    </source>
</evidence>
<keyword evidence="3" id="KW-1185">Reference proteome</keyword>
<accession>A0A485KF97</accession>
<gene>
    <name evidence="2" type="primary">Aste57867_4343</name>
    <name evidence="1" type="ORF">As57867_004331</name>
    <name evidence="2" type="ORF">ASTE57867_4343</name>
</gene>
<dbReference type="EMBL" id="CAADRA010001054">
    <property type="protein sequence ID" value="VFT81457.1"/>
    <property type="molecule type" value="Genomic_DNA"/>
</dbReference>
<proteinExistence type="predicted"/>
<reference evidence="1" key="2">
    <citation type="submission" date="2019-06" db="EMBL/GenBank/DDBJ databases">
        <title>Genomics analysis of Aphanomyces spp. identifies a new class of oomycete effector associated with host adaptation.</title>
        <authorList>
            <person name="Gaulin E."/>
        </authorList>
    </citation>
    <scope>NUCLEOTIDE SEQUENCE</scope>
    <source>
        <strain evidence="1">CBS 578.67</strain>
    </source>
</reference>
<dbReference type="EMBL" id="VJMH01001054">
    <property type="protein sequence ID" value="KAF0713406.1"/>
    <property type="molecule type" value="Genomic_DNA"/>
</dbReference>
<dbReference type="AlphaFoldDB" id="A0A485KF97"/>
<sequence>MDWRRRGLGCETKDVLEKVREERAGKVRKRLVQERAGRRRGRKGRLDGHEDSLAVRARRINCKDVVGGGLGALKLTVKLASVSHAIKYGLRKMGATSGVKSDSVHAAAAPVYATRDAIKARRKCRRVGMVELMTEYVDFACE</sequence>
<name>A0A485KF97_9STRA</name>